<feature type="region of interest" description="Disordered" evidence="1">
    <location>
        <begin position="408"/>
        <end position="461"/>
    </location>
</feature>
<dbReference type="AlphaFoldDB" id="A0A6A5YV22"/>
<accession>A0A6A5YV22</accession>
<feature type="compositionally biased region" description="Basic and acidic residues" evidence="1">
    <location>
        <begin position="539"/>
        <end position="551"/>
    </location>
</feature>
<feature type="compositionally biased region" description="Low complexity" evidence="1">
    <location>
        <begin position="510"/>
        <end position="525"/>
    </location>
</feature>
<dbReference type="EMBL" id="ML977340">
    <property type="protein sequence ID" value="KAF2110001.1"/>
    <property type="molecule type" value="Genomic_DNA"/>
</dbReference>
<reference evidence="2" key="1">
    <citation type="journal article" date="2020" name="Stud. Mycol.">
        <title>101 Dothideomycetes genomes: a test case for predicting lifestyles and emergence of pathogens.</title>
        <authorList>
            <person name="Haridas S."/>
            <person name="Albert R."/>
            <person name="Binder M."/>
            <person name="Bloem J."/>
            <person name="Labutti K."/>
            <person name="Salamov A."/>
            <person name="Andreopoulos B."/>
            <person name="Baker S."/>
            <person name="Barry K."/>
            <person name="Bills G."/>
            <person name="Bluhm B."/>
            <person name="Cannon C."/>
            <person name="Castanera R."/>
            <person name="Culley D."/>
            <person name="Daum C."/>
            <person name="Ezra D."/>
            <person name="Gonzalez J."/>
            <person name="Henrissat B."/>
            <person name="Kuo A."/>
            <person name="Liang C."/>
            <person name="Lipzen A."/>
            <person name="Lutzoni F."/>
            <person name="Magnuson J."/>
            <person name="Mondo S."/>
            <person name="Nolan M."/>
            <person name="Ohm R."/>
            <person name="Pangilinan J."/>
            <person name="Park H.-J."/>
            <person name="Ramirez L."/>
            <person name="Alfaro M."/>
            <person name="Sun H."/>
            <person name="Tritt A."/>
            <person name="Yoshinaga Y."/>
            <person name="Zwiers L.-H."/>
            <person name="Turgeon B."/>
            <person name="Goodwin S."/>
            <person name="Spatafora J."/>
            <person name="Crous P."/>
            <person name="Grigoriev I."/>
        </authorList>
    </citation>
    <scope>NUCLEOTIDE SEQUENCE</scope>
    <source>
        <strain evidence="2">CBS 627.86</strain>
    </source>
</reference>
<feature type="region of interest" description="Disordered" evidence="1">
    <location>
        <begin position="476"/>
        <end position="551"/>
    </location>
</feature>
<feature type="region of interest" description="Disordered" evidence="1">
    <location>
        <begin position="369"/>
        <end position="394"/>
    </location>
</feature>
<organism evidence="2 3">
    <name type="scientific">Lophiotrema nucula</name>
    <dbReference type="NCBI Taxonomy" id="690887"/>
    <lineage>
        <taxon>Eukaryota</taxon>
        <taxon>Fungi</taxon>
        <taxon>Dikarya</taxon>
        <taxon>Ascomycota</taxon>
        <taxon>Pezizomycotina</taxon>
        <taxon>Dothideomycetes</taxon>
        <taxon>Pleosporomycetidae</taxon>
        <taxon>Pleosporales</taxon>
        <taxon>Lophiotremataceae</taxon>
        <taxon>Lophiotrema</taxon>
    </lineage>
</organism>
<protein>
    <submittedName>
        <fullName evidence="2">Uncharacterized protein</fullName>
    </submittedName>
</protein>
<evidence type="ECO:0000256" key="1">
    <source>
        <dbReference type="SAM" id="MobiDB-lite"/>
    </source>
</evidence>
<feature type="compositionally biased region" description="Basic and acidic residues" evidence="1">
    <location>
        <begin position="451"/>
        <end position="461"/>
    </location>
</feature>
<feature type="compositionally biased region" description="Low complexity" evidence="1">
    <location>
        <begin position="408"/>
        <end position="421"/>
    </location>
</feature>
<gene>
    <name evidence="2" type="ORF">BDV96DRAFT_651561</name>
</gene>
<evidence type="ECO:0000313" key="3">
    <source>
        <dbReference type="Proteomes" id="UP000799770"/>
    </source>
</evidence>
<feature type="compositionally biased region" description="Basic and acidic residues" evidence="1">
    <location>
        <begin position="488"/>
        <end position="500"/>
    </location>
</feature>
<feature type="region of interest" description="Disordered" evidence="1">
    <location>
        <begin position="251"/>
        <end position="298"/>
    </location>
</feature>
<sequence>MSAPPSSTPAGSDHVEVGLLLRLKVRPDLLLLAHDEKQRELFRSIEDHGGYMRNWRSGLHFVPGPEPLTRVIETLDSGLSESQQRYQLQRPVHPTMQPPSVQGPIPSEPYFGYTAKYVPIGKESAPQDGAQSTPTMMRTVMERRTLPRLVTSAPLQAPPTTRSSDAAIAGLAQTHPSMDQPQPNLQFGVSAGSNVASPEGILAALALLEKKLTTRFQGALDRSDLMNKATEARVAALEMMSRQFVKTNPSWRSHGLIDTPDRSVPGRSHLSSGCGAHATTPDHSAVAPHTSLPDTARNPTASDYGQRMINGIPFHNGKSPNGQYEYGPSFITQDFTSAPSYRTAMNTARDTTMPESLQTRASIGSKFTAINKRCHPSGAPRSGSSTEYPIDLETPPQETYQADDAVMAATASPRRSSPAHSEPGVSDLQGAASAGLSPDVAPATTAAFSGSRDREDDKVEDQGERVIILATPSPFLEDRAGNFPQVGHEGEDVRLIREDSQAGSVPNAAGSTPDRGSRRGSSSTRGQKRRASSPTQMSERIDTVKKFKENY</sequence>
<name>A0A6A5YV22_9PLEO</name>
<evidence type="ECO:0000313" key="2">
    <source>
        <dbReference type="EMBL" id="KAF2110001.1"/>
    </source>
</evidence>
<keyword evidence="3" id="KW-1185">Reference proteome</keyword>
<dbReference type="Proteomes" id="UP000799770">
    <property type="component" value="Unassembled WGS sequence"/>
</dbReference>
<proteinExistence type="predicted"/>